<keyword evidence="3" id="KW-1185">Reference proteome</keyword>
<gene>
    <name evidence="2" type="ORF">ODALV1_LOCUS23555</name>
</gene>
<dbReference type="EMBL" id="CAXLJM020000081">
    <property type="protein sequence ID" value="CAL8130082.1"/>
    <property type="molecule type" value="Genomic_DNA"/>
</dbReference>
<protein>
    <submittedName>
        <fullName evidence="2">Uncharacterized protein</fullName>
    </submittedName>
</protein>
<reference evidence="2 3" key="1">
    <citation type="submission" date="2024-08" db="EMBL/GenBank/DDBJ databases">
        <authorList>
            <person name="Cucini C."/>
            <person name="Frati F."/>
        </authorList>
    </citation>
    <scope>NUCLEOTIDE SEQUENCE [LARGE SCALE GENOMIC DNA]</scope>
</reference>
<evidence type="ECO:0000313" key="2">
    <source>
        <dbReference type="EMBL" id="CAL8130082.1"/>
    </source>
</evidence>
<proteinExistence type="predicted"/>
<sequence length="173" mass="18217">MEQKQVSQYSFSFCVTALIFQVILQSGHIQAGIITNQDSLSLPAELAVVQSDVAPQTAKNNSASGKVIYTAPYSTVRVASEVPKSLKFLPSATYKKKPTATAVTVANVPVYESTPTTATTTTTTTTLRSTTTLAPQSSASTSPAEINNGVDVVTEPVSEVVTEVGVTEENESQ</sequence>
<feature type="compositionally biased region" description="Low complexity" evidence="1">
    <location>
        <begin position="116"/>
        <end position="135"/>
    </location>
</feature>
<feature type="region of interest" description="Disordered" evidence="1">
    <location>
        <begin position="116"/>
        <end position="146"/>
    </location>
</feature>
<organism evidence="2 3">
    <name type="scientific">Orchesella dallaii</name>
    <dbReference type="NCBI Taxonomy" id="48710"/>
    <lineage>
        <taxon>Eukaryota</taxon>
        <taxon>Metazoa</taxon>
        <taxon>Ecdysozoa</taxon>
        <taxon>Arthropoda</taxon>
        <taxon>Hexapoda</taxon>
        <taxon>Collembola</taxon>
        <taxon>Entomobryomorpha</taxon>
        <taxon>Entomobryoidea</taxon>
        <taxon>Orchesellidae</taxon>
        <taxon>Orchesellinae</taxon>
        <taxon>Orchesella</taxon>
    </lineage>
</organism>
<accession>A0ABP1RLD9</accession>
<dbReference type="Proteomes" id="UP001642540">
    <property type="component" value="Unassembled WGS sequence"/>
</dbReference>
<feature type="compositionally biased region" description="Polar residues" evidence="1">
    <location>
        <begin position="136"/>
        <end position="145"/>
    </location>
</feature>
<name>A0ABP1RLD9_9HEXA</name>
<evidence type="ECO:0000256" key="1">
    <source>
        <dbReference type="SAM" id="MobiDB-lite"/>
    </source>
</evidence>
<evidence type="ECO:0000313" key="3">
    <source>
        <dbReference type="Proteomes" id="UP001642540"/>
    </source>
</evidence>
<comment type="caution">
    <text evidence="2">The sequence shown here is derived from an EMBL/GenBank/DDBJ whole genome shotgun (WGS) entry which is preliminary data.</text>
</comment>